<dbReference type="AlphaFoldDB" id="A0A2P2N5V6"/>
<name>A0A2P2N5V6_RHIMU</name>
<reference evidence="1" key="1">
    <citation type="submission" date="2018-02" db="EMBL/GenBank/DDBJ databases">
        <title>Rhizophora mucronata_Transcriptome.</title>
        <authorList>
            <person name="Meera S.P."/>
            <person name="Sreeshan A."/>
            <person name="Augustine A."/>
        </authorList>
    </citation>
    <scope>NUCLEOTIDE SEQUENCE</scope>
    <source>
        <tissue evidence="1">Leaf</tissue>
    </source>
</reference>
<accession>A0A2P2N5V6</accession>
<sequence>MQVYPSYSIHFHNFLELKAYVSSMFLASQQLTLQSTHKILAISTKDNMTKKKIQR</sequence>
<proteinExistence type="predicted"/>
<protein>
    <submittedName>
        <fullName evidence="1">Uncharacterized protein</fullName>
    </submittedName>
</protein>
<dbReference type="EMBL" id="GGEC01057292">
    <property type="protein sequence ID" value="MBX37776.1"/>
    <property type="molecule type" value="Transcribed_RNA"/>
</dbReference>
<evidence type="ECO:0000313" key="1">
    <source>
        <dbReference type="EMBL" id="MBX37776.1"/>
    </source>
</evidence>
<organism evidence="1">
    <name type="scientific">Rhizophora mucronata</name>
    <name type="common">Asiatic mangrove</name>
    <dbReference type="NCBI Taxonomy" id="61149"/>
    <lineage>
        <taxon>Eukaryota</taxon>
        <taxon>Viridiplantae</taxon>
        <taxon>Streptophyta</taxon>
        <taxon>Embryophyta</taxon>
        <taxon>Tracheophyta</taxon>
        <taxon>Spermatophyta</taxon>
        <taxon>Magnoliopsida</taxon>
        <taxon>eudicotyledons</taxon>
        <taxon>Gunneridae</taxon>
        <taxon>Pentapetalae</taxon>
        <taxon>rosids</taxon>
        <taxon>fabids</taxon>
        <taxon>Malpighiales</taxon>
        <taxon>Rhizophoraceae</taxon>
        <taxon>Rhizophora</taxon>
    </lineage>
</organism>